<evidence type="ECO:0000313" key="2">
    <source>
        <dbReference type="Proteomes" id="UP000649739"/>
    </source>
</evidence>
<accession>A0A8J3B290</accession>
<dbReference type="EMBL" id="BMQB01000001">
    <property type="protein sequence ID" value="GGJ79693.1"/>
    <property type="molecule type" value="Genomic_DNA"/>
</dbReference>
<dbReference type="Proteomes" id="UP000649739">
    <property type="component" value="Unassembled WGS sequence"/>
</dbReference>
<dbReference type="AlphaFoldDB" id="A0A8J3B290"/>
<organism evidence="1 2">
    <name type="scientific">Pilimelia anulata</name>
    <dbReference type="NCBI Taxonomy" id="53371"/>
    <lineage>
        <taxon>Bacteria</taxon>
        <taxon>Bacillati</taxon>
        <taxon>Actinomycetota</taxon>
        <taxon>Actinomycetes</taxon>
        <taxon>Micromonosporales</taxon>
        <taxon>Micromonosporaceae</taxon>
        <taxon>Pilimelia</taxon>
    </lineage>
</organism>
<name>A0A8J3B290_9ACTN</name>
<gene>
    <name evidence="1" type="ORF">GCM10010123_06900</name>
</gene>
<keyword evidence="2" id="KW-1185">Reference proteome</keyword>
<protein>
    <submittedName>
        <fullName evidence="1">Uncharacterized protein</fullName>
    </submittedName>
</protein>
<comment type="caution">
    <text evidence="1">The sequence shown here is derived from an EMBL/GenBank/DDBJ whole genome shotgun (WGS) entry which is preliminary data.</text>
</comment>
<proteinExistence type="predicted"/>
<sequence>MATLHAVDKMYREYKGLVRRGMKGVYHAGTAARYERTSVFRVHEINVIPGMFQVEGYMRAVLKWWRTFHQAPNDDDATVAMRLPHISVGVIPLRGETSRYSNVGFWIRDDAMVTLETPTAGLRLTRPSEIPLYAGIFAALQNRSVYGTEARHLIATALADLQLGGPVSYGHLRMQADRHRAAQQRPGLDERLS</sequence>
<evidence type="ECO:0000313" key="1">
    <source>
        <dbReference type="EMBL" id="GGJ79693.1"/>
    </source>
</evidence>
<reference evidence="1" key="1">
    <citation type="journal article" date="2014" name="Int. J. Syst. Evol. Microbiol.">
        <title>Complete genome sequence of Corynebacterium casei LMG S-19264T (=DSM 44701T), isolated from a smear-ripened cheese.</title>
        <authorList>
            <consortium name="US DOE Joint Genome Institute (JGI-PGF)"/>
            <person name="Walter F."/>
            <person name="Albersmeier A."/>
            <person name="Kalinowski J."/>
            <person name="Ruckert C."/>
        </authorList>
    </citation>
    <scope>NUCLEOTIDE SEQUENCE</scope>
    <source>
        <strain evidence="1">JCM 3090</strain>
    </source>
</reference>
<reference evidence="1" key="2">
    <citation type="submission" date="2020-09" db="EMBL/GenBank/DDBJ databases">
        <authorList>
            <person name="Sun Q."/>
            <person name="Ohkuma M."/>
        </authorList>
    </citation>
    <scope>NUCLEOTIDE SEQUENCE</scope>
    <source>
        <strain evidence="1">JCM 3090</strain>
    </source>
</reference>